<dbReference type="InterPro" id="IPR036188">
    <property type="entry name" value="FAD/NAD-bd_sf"/>
</dbReference>
<keyword evidence="1 3" id="KW-0560">Oxidoreductase</keyword>
<reference evidence="3" key="1">
    <citation type="submission" date="2023-05" db="EMBL/GenBank/DDBJ databases">
        <authorList>
            <person name="Zhang X."/>
        </authorList>
    </citation>
    <scope>NUCLEOTIDE SEQUENCE</scope>
    <source>
        <strain evidence="3">YF14B1</strain>
    </source>
</reference>
<dbReference type="PANTHER" id="PTHR13847:SF289">
    <property type="entry name" value="GLYCINE OXIDASE"/>
    <property type="match status" value="1"/>
</dbReference>
<dbReference type="EMBL" id="JASJOS010000003">
    <property type="protein sequence ID" value="MDJ1480552.1"/>
    <property type="molecule type" value="Genomic_DNA"/>
</dbReference>
<dbReference type="RefSeq" id="WP_313977317.1">
    <property type="nucleotide sequence ID" value="NZ_JASJOS010000003.1"/>
</dbReference>
<evidence type="ECO:0000259" key="2">
    <source>
        <dbReference type="Pfam" id="PF01266"/>
    </source>
</evidence>
<organism evidence="3 4">
    <name type="scientific">Xanthocytophaga flava</name>
    <dbReference type="NCBI Taxonomy" id="3048013"/>
    <lineage>
        <taxon>Bacteria</taxon>
        <taxon>Pseudomonadati</taxon>
        <taxon>Bacteroidota</taxon>
        <taxon>Cytophagia</taxon>
        <taxon>Cytophagales</taxon>
        <taxon>Rhodocytophagaceae</taxon>
        <taxon>Xanthocytophaga</taxon>
    </lineage>
</organism>
<protein>
    <submittedName>
        <fullName evidence="3">FAD-dependent oxidoreductase</fullName>
        <ecNumber evidence="3">1.-.-.-</ecNumber>
    </submittedName>
</protein>
<feature type="domain" description="FAD dependent oxidoreductase" evidence="2">
    <location>
        <begin position="7"/>
        <end position="331"/>
    </location>
</feature>
<dbReference type="Gene3D" id="3.50.50.60">
    <property type="entry name" value="FAD/NAD(P)-binding domain"/>
    <property type="match status" value="1"/>
</dbReference>
<dbReference type="GO" id="GO:0016491">
    <property type="term" value="F:oxidoreductase activity"/>
    <property type="evidence" value="ECO:0007669"/>
    <property type="project" value="UniProtKB-KW"/>
</dbReference>
<dbReference type="InterPro" id="IPR006076">
    <property type="entry name" value="FAD-dep_OxRdtase"/>
</dbReference>
<dbReference type="PANTHER" id="PTHR13847">
    <property type="entry name" value="SARCOSINE DEHYDROGENASE-RELATED"/>
    <property type="match status" value="1"/>
</dbReference>
<dbReference type="Proteomes" id="UP001241110">
    <property type="component" value="Unassembled WGS sequence"/>
</dbReference>
<evidence type="ECO:0000313" key="3">
    <source>
        <dbReference type="EMBL" id="MDJ1480552.1"/>
    </source>
</evidence>
<gene>
    <name evidence="3" type="ORF">QNI16_08655</name>
</gene>
<proteinExistence type="predicted"/>
<dbReference type="AlphaFoldDB" id="A0AAE3QJK4"/>
<dbReference type="EC" id="1.-.-.-" evidence="3"/>
<sequence>MTHKDLDYLIVGQGLAASVLALTLLKQQKKIILFSDRELKPASAVAAGLYNPITGRKMSKTWQAETLFPFLENFYTEQEAILNSRFFYPSTIYRPFISIEEQNTWIAETSQPDIARFAEICQDDNSISTAVNAPYGGMLIHHAGYLNVKSFLSACHEYFDKIGIVYNHRLDHTQIQFSGSKVQYKDVTAQQIIFCEGPYATENLFFNWLPFRPVKGEVLHVVIDDFVTNYIINQHLFVIPLPDGTFRVGATYNWRTLDWQPSESGKAELLEKLSRLVQRPVHILDHSAGIRPATADRRPFIGTHPEHPELAFFGGMGSKGVSLIPYLAQHFIDFLLFQKEIMPEININRYLSLYKK</sequence>
<dbReference type="GO" id="GO:0005737">
    <property type="term" value="C:cytoplasm"/>
    <property type="evidence" value="ECO:0007669"/>
    <property type="project" value="TreeGrafter"/>
</dbReference>
<dbReference type="Gene3D" id="3.30.9.10">
    <property type="entry name" value="D-Amino Acid Oxidase, subunit A, domain 2"/>
    <property type="match status" value="1"/>
</dbReference>
<dbReference type="Pfam" id="PF01266">
    <property type="entry name" value="DAO"/>
    <property type="match status" value="1"/>
</dbReference>
<dbReference type="SUPFAM" id="SSF51971">
    <property type="entry name" value="Nucleotide-binding domain"/>
    <property type="match status" value="1"/>
</dbReference>
<dbReference type="SUPFAM" id="SSF54373">
    <property type="entry name" value="FAD-linked reductases, C-terminal domain"/>
    <property type="match status" value="1"/>
</dbReference>
<evidence type="ECO:0000313" key="4">
    <source>
        <dbReference type="Proteomes" id="UP001241110"/>
    </source>
</evidence>
<comment type="caution">
    <text evidence="3">The sequence shown here is derived from an EMBL/GenBank/DDBJ whole genome shotgun (WGS) entry which is preliminary data.</text>
</comment>
<name>A0AAE3QJK4_9BACT</name>
<evidence type="ECO:0000256" key="1">
    <source>
        <dbReference type="ARBA" id="ARBA00023002"/>
    </source>
</evidence>
<accession>A0AAE3QJK4</accession>